<comment type="caution">
    <text evidence="1">The sequence shown here is derived from an EMBL/GenBank/DDBJ whole genome shotgun (WGS) entry which is preliminary data.</text>
</comment>
<dbReference type="EMBL" id="AVOT02105364">
    <property type="protein sequence ID" value="MBW0579573.1"/>
    <property type="molecule type" value="Genomic_DNA"/>
</dbReference>
<proteinExistence type="predicted"/>
<sequence>YQQLYMFLDWAIAFFQTFSTLYRQKNMNSLYTLALRQVTSLQNELSERERNLTTSLALPSNAASLHGQIAASFSSLQRTLDVLKSNLNKLRPLSAVSYTKKAAISCQCPRFFAGDNSVY</sequence>
<evidence type="ECO:0000313" key="1">
    <source>
        <dbReference type="EMBL" id="MBW0579573.1"/>
    </source>
</evidence>
<accession>A0A9Q3PZ80</accession>
<protein>
    <submittedName>
        <fullName evidence="1">Uncharacterized protein</fullName>
    </submittedName>
</protein>
<gene>
    <name evidence="1" type="ORF">O181_119288</name>
</gene>
<reference evidence="1" key="1">
    <citation type="submission" date="2021-03" db="EMBL/GenBank/DDBJ databases">
        <title>Draft genome sequence of rust myrtle Austropuccinia psidii MF-1, a brazilian biotype.</title>
        <authorList>
            <person name="Quecine M.C."/>
            <person name="Pachon D.M.R."/>
            <person name="Bonatelli M.L."/>
            <person name="Correr F.H."/>
            <person name="Franceschini L.M."/>
            <person name="Leite T.F."/>
            <person name="Margarido G.R.A."/>
            <person name="Almeida C.A."/>
            <person name="Ferrarezi J.A."/>
            <person name="Labate C.A."/>
        </authorList>
    </citation>
    <scope>NUCLEOTIDE SEQUENCE</scope>
    <source>
        <strain evidence="1">MF-1</strain>
    </source>
</reference>
<keyword evidence="2" id="KW-1185">Reference proteome</keyword>
<name>A0A9Q3PZ80_9BASI</name>
<organism evidence="1 2">
    <name type="scientific">Austropuccinia psidii MF-1</name>
    <dbReference type="NCBI Taxonomy" id="1389203"/>
    <lineage>
        <taxon>Eukaryota</taxon>
        <taxon>Fungi</taxon>
        <taxon>Dikarya</taxon>
        <taxon>Basidiomycota</taxon>
        <taxon>Pucciniomycotina</taxon>
        <taxon>Pucciniomycetes</taxon>
        <taxon>Pucciniales</taxon>
        <taxon>Sphaerophragmiaceae</taxon>
        <taxon>Austropuccinia</taxon>
    </lineage>
</organism>
<feature type="non-terminal residue" evidence="1">
    <location>
        <position position="1"/>
    </location>
</feature>
<evidence type="ECO:0000313" key="2">
    <source>
        <dbReference type="Proteomes" id="UP000765509"/>
    </source>
</evidence>
<dbReference type="OrthoDB" id="158360at2759"/>
<dbReference type="AlphaFoldDB" id="A0A9Q3PZ80"/>
<dbReference type="Proteomes" id="UP000765509">
    <property type="component" value="Unassembled WGS sequence"/>
</dbReference>